<feature type="compositionally biased region" description="Acidic residues" evidence="23">
    <location>
        <begin position="275"/>
        <end position="289"/>
    </location>
</feature>
<feature type="region of interest" description="Disordered" evidence="23">
    <location>
        <begin position="116"/>
        <end position="141"/>
    </location>
</feature>
<keyword evidence="9" id="KW-0949">S-adenosyl-L-methionine</keyword>
<evidence type="ECO:0000256" key="23">
    <source>
        <dbReference type="SAM" id="MobiDB-lite"/>
    </source>
</evidence>
<dbReference type="AlphaFoldDB" id="A0A1X7UDY4"/>
<evidence type="ECO:0000256" key="14">
    <source>
        <dbReference type="ARBA" id="ARBA00047418"/>
    </source>
</evidence>
<evidence type="ECO:0000256" key="15">
    <source>
        <dbReference type="ARBA" id="ARBA00048740"/>
    </source>
</evidence>
<evidence type="ECO:0000256" key="22">
    <source>
        <dbReference type="ARBA" id="ARBA00081504"/>
    </source>
</evidence>
<evidence type="ECO:0000256" key="20">
    <source>
        <dbReference type="ARBA" id="ARBA00064494"/>
    </source>
</evidence>
<dbReference type="CDD" id="cd02440">
    <property type="entry name" value="AdoMet_MTases"/>
    <property type="match status" value="1"/>
</dbReference>
<comment type="catalytic activity">
    <reaction evidence="14">
        <text>a 5'-end (N(2),N(7)-dimethyl 5'-triphosphoguanosine)-ribonucleoside in snoRNA + S-adenosyl-L-methionine = a 5'-end (N(2),N(2),N(7)-trimethyl 5'-triphosphoguanosine)-ribonucleoside in snoRNA + S-adenosyl-L-homocysteine + H(+)</text>
        <dbReference type="Rhea" id="RHEA:78507"/>
        <dbReference type="Rhea" id="RHEA-COMP:19088"/>
        <dbReference type="Rhea" id="RHEA-COMP:19090"/>
        <dbReference type="ChEBI" id="CHEBI:15378"/>
        <dbReference type="ChEBI" id="CHEBI:57856"/>
        <dbReference type="ChEBI" id="CHEBI:59789"/>
        <dbReference type="ChEBI" id="CHEBI:167623"/>
        <dbReference type="ChEBI" id="CHEBI:172880"/>
    </reaction>
    <physiologicalReaction direction="left-to-right" evidence="14">
        <dbReference type="Rhea" id="RHEA:78508"/>
    </physiologicalReaction>
</comment>
<evidence type="ECO:0000256" key="6">
    <source>
        <dbReference type="ARBA" id="ARBA00022553"/>
    </source>
</evidence>
<keyword evidence="7" id="KW-0489">Methyltransferase</keyword>
<evidence type="ECO:0000256" key="2">
    <source>
        <dbReference type="ARBA" id="ARBA00004496"/>
    </source>
</evidence>
<evidence type="ECO:0000256" key="13">
    <source>
        <dbReference type="ARBA" id="ARBA00025783"/>
    </source>
</evidence>
<evidence type="ECO:0000256" key="17">
    <source>
        <dbReference type="ARBA" id="ARBA00049075"/>
    </source>
</evidence>
<comment type="catalytic activity">
    <reaction evidence="17">
        <text>a 5'-end (N(7)-methyl 5'-triphosphoguanosine)-ribonucleoside in snRNA + S-adenosyl-L-methionine = a 5'-end (N(2),N(7)-dimethyl 5'-triphosphoguanosine)-ribonucleoside in snRNA + S-adenosyl-L-homocysteine + H(+)</text>
        <dbReference type="Rhea" id="RHEA:78471"/>
        <dbReference type="Rhea" id="RHEA-COMP:19085"/>
        <dbReference type="Rhea" id="RHEA-COMP:19087"/>
        <dbReference type="ChEBI" id="CHEBI:15378"/>
        <dbReference type="ChEBI" id="CHEBI:57856"/>
        <dbReference type="ChEBI" id="CHEBI:59789"/>
        <dbReference type="ChEBI" id="CHEBI:156461"/>
        <dbReference type="ChEBI" id="CHEBI:172880"/>
    </reaction>
    <physiologicalReaction direction="left-to-right" evidence="17">
        <dbReference type="Rhea" id="RHEA:78472"/>
    </physiologicalReaction>
</comment>
<dbReference type="STRING" id="400682.A0A1X7UDY4"/>
<dbReference type="EnsemblMetazoa" id="Aqu2.1.25683_001">
    <property type="protein sequence ID" value="Aqu2.1.25683_001"/>
    <property type="gene ID" value="Aqu2.1.25683"/>
</dbReference>
<feature type="region of interest" description="Disordered" evidence="23">
    <location>
        <begin position="43"/>
        <end position="64"/>
    </location>
</feature>
<evidence type="ECO:0000256" key="16">
    <source>
        <dbReference type="ARBA" id="ARBA00048763"/>
    </source>
</evidence>
<feature type="compositionally biased region" description="Low complexity" evidence="23">
    <location>
        <begin position="646"/>
        <end position="657"/>
    </location>
</feature>
<evidence type="ECO:0000256" key="21">
    <source>
        <dbReference type="ARBA" id="ARBA00079339"/>
    </source>
</evidence>
<evidence type="ECO:0000256" key="1">
    <source>
        <dbReference type="ARBA" id="ARBA00004408"/>
    </source>
</evidence>
<dbReference type="PANTHER" id="PTHR14741">
    <property type="entry name" value="S-ADENOSYLMETHIONINE-DEPENDENT METHYLTRANSFERASE RELATED"/>
    <property type="match status" value="1"/>
</dbReference>
<organism evidence="24">
    <name type="scientific">Amphimedon queenslandica</name>
    <name type="common">Sponge</name>
    <dbReference type="NCBI Taxonomy" id="400682"/>
    <lineage>
        <taxon>Eukaryota</taxon>
        <taxon>Metazoa</taxon>
        <taxon>Porifera</taxon>
        <taxon>Demospongiae</taxon>
        <taxon>Heteroscleromorpha</taxon>
        <taxon>Haplosclerida</taxon>
        <taxon>Niphatidae</taxon>
        <taxon>Amphimedon</taxon>
    </lineage>
</organism>
<protein>
    <recommendedName>
        <fullName evidence="4">Trimethylguanosine synthase</fullName>
    </recommendedName>
    <alternativeName>
        <fullName evidence="18">Cap-specific guanine-N(2) methyltransferase</fullName>
    </alternativeName>
    <alternativeName>
        <fullName evidence="21">Nuclear receptor coactivator 6-interacting protein</fullName>
    </alternativeName>
    <alternativeName>
        <fullName evidence="22">PRIP-interacting protein with methyltransferase motif</fullName>
    </alternativeName>
</protein>
<keyword evidence="25" id="KW-1185">Reference proteome</keyword>
<comment type="function">
    <text evidence="19">Catalyzes the 2 serial methylation steps for the conversion of the 7-monomethylguanosine (m(7)G) caps of snRNAs and snoRNAs to a 2,2,7-trimethylguanosine (m(2,2,7)G) cap structure. The enzyme is specific for guanine, and N7 methylation must precede N2 methylation. Hypermethylation of the m7G cap of U snRNAs leads to their concentration in nuclear foci, their colocalization with coilin and the formation of canonical Cajal bodies (CBs). Plays a role in transcriptional regulation.</text>
</comment>
<keyword evidence="8" id="KW-0808">Transferase</keyword>
<feature type="compositionally biased region" description="Acidic residues" evidence="23">
    <location>
        <begin position="686"/>
        <end position="709"/>
    </location>
</feature>
<evidence type="ECO:0000256" key="3">
    <source>
        <dbReference type="ARBA" id="ARBA00004604"/>
    </source>
</evidence>
<feature type="region of interest" description="Disordered" evidence="23">
    <location>
        <begin position="607"/>
        <end position="723"/>
    </location>
</feature>
<evidence type="ECO:0000256" key="5">
    <source>
        <dbReference type="ARBA" id="ARBA00022490"/>
    </source>
</evidence>
<dbReference type="Proteomes" id="UP000007879">
    <property type="component" value="Unassembled WGS sequence"/>
</dbReference>
<evidence type="ECO:0000256" key="9">
    <source>
        <dbReference type="ARBA" id="ARBA00022691"/>
    </source>
</evidence>
<evidence type="ECO:0000256" key="8">
    <source>
        <dbReference type="ARBA" id="ARBA00022679"/>
    </source>
</evidence>
<dbReference type="SUPFAM" id="SSF53335">
    <property type="entry name" value="S-adenosyl-L-methionine-dependent methyltransferases"/>
    <property type="match status" value="1"/>
</dbReference>
<reference evidence="24" key="2">
    <citation type="submission" date="2017-05" db="UniProtKB">
        <authorList>
            <consortium name="EnsemblMetazoa"/>
        </authorList>
    </citation>
    <scope>IDENTIFICATION</scope>
</reference>
<evidence type="ECO:0000256" key="18">
    <source>
        <dbReference type="ARBA" id="ARBA00049790"/>
    </source>
</evidence>
<feature type="compositionally biased region" description="Basic and acidic residues" evidence="23">
    <location>
        <begin position="658"/>
        <end position="671"/>
    </location>
</feature>
<feature type="compositionally biased region" description="Acidic residues" evidence="23">
    <location>
        <begin position="49"/>
        <end position="64"/>
    </location>
</feature>
<name>A0A1X7UDY4_AMPQE</name>
<dbReference type="GO" id="GO:0005730">
    <property type="term" value="C:nucleolus"/>
    <property type="evidence" value="ECO:0007669"/>
    <property type="project" value="UniProtKB-SubCell"/>
</dbReference>
<gene>
    <name evidence="24" type="primary">100633218</name>
</gene>
<evidence type="ECO:0000256" key="19">
    <source>
        <dbReference type="ARBA" id="ARBA00057179"/>
    </source>
</evidence>
<keyword evidence="6" id="KW-0597">Phosphoprotein</keyword>
<dbReference type="eggNOG" id="KOG2730">
    <property type="taxonomic scope" value="Eukaryota"/>
</dbReference>
<dbReference type="EnsemblMetazoa" id="XM_019999403.1">
    <property type="protein sequence ID" value="XP_019854962.1"/>
    <property type="gene ID" value="LOC100633218"/>
</dbReference>
<dbReference type="InParanoid" id="A0A1X7UDY4"/>
<feature type="compositionally biased region" description="Basic residues" evidence="23">
    <location>
        <begin position="612"/>
        <end position="624"/>
    </location>
</feature>
<feature type="region of interest" description="Disordered" evidence="23">
    <location>
        <begin position="180"/>
        <end position="215"/>
    </location>
</feature>
<accession>A0A1X7UDY4</accession>
<keyword evidence="11" id="KW-0804">Transcription</keyword>
<dbReference type="KEGG" id="aqu:100633218"/>
<dbReference type="Pfam" id="PF09445">
    <property type="entry name" value="Methyltransf_15"/>
    <property type="match status" value="1"/>
</dbReference>
<dbReference type="PANTHER" id="PTHR14741:SF32">
    <property type="entry name" value="TRIMETHYLGUANOSINE SYNTHASE"/>
    <property type="match status" value="1"/>
</dbReference>
<evidence type="ECO:0000256" key="10">
    <source>
        <dbReference type="ARBA" id="ARBA00023015"/>
    </source>
</evidence>
<dbReference type="OrthoDB" id="194443at2759"/>
<comment type="subcellular location">
    <subcellularLocation>
        <location evidence="2">Cytoplasm</location>
    </subcellularLocation>
    <subcellularLocation>
        <location evidence="1">Nucleus</location>
        <location evidence="1">Cajal body</location>
    </subcellularLocation>
    <subcellularLocation>
        <location evidence="3">Nucleus</location>
        <location evidence="3">Nucleolus</location>
    </subcellularLocation>
</comment>
<dbReference type="FunFam" id="3.40.50.150:FF:000066">
    <property type="entry name" value="Trimethylguanosine synthase 1"/>
    <property type="match status" value="1"/>
</dbReference>
<dbReference type="GO" id="GO:0005737">
    <property type="term" value="C:cytoplasm"/>
    <property type="evidence" value="ECO:0007669"/>
    <property type="project" value="UniProtKB-SubCell"/>
</dbReference>
<dbReference type="InterPro" id="IPR019012">
    <property type="entry name" value="RNA_cap_Gua-N2-MeTrfase"/>
</dbReference>
<dbReference type="GO" id="GO:0015030">
    <property type="term" value="C:Cajal body"/>
    <property type="evidence" value="ECO:0007669"/>
    <property type="project" value="UniProtKB-SubCell"/>
</dbReference>
<comment type="catalytic activity">
    <reaction evidence="16">
        <text>a 5'-end (N(2),N(7)-dimethyl 5'-triphosphoguanosine)-ribonucleoside in snRNA + S-adenosyl-L-methionine = a 5'-end (N(2),N(2),N(7)-trimethyl 5'-triphosphoguanosine)-ribonucleoside in snRNA + S-adenosyl-L-homocysteine + H(+)</text>
        <dbReference type="Rhea" id="RHEA:78479"/>
        <dbReference type="Rhea" id="RHEA-COMP:19087"/>
        <dbReference type="Rhea" id="RHEA-COMP:19089"/>
        <dbReference type="ChEBI" id="CHEBI:15378"/>
        <dbReference type="ChEBI" id="CHEBI:57856"/>
        <dbReference type="ChEBI" id="CHEBI:59789"/>
        <dbReference type="ChEBI" id="CHEBI:167623"/>
        <dbReference type="ChEBI" id="CHEBI:172880"/>
    </reaction>
    <physiologicalReaction direction="left-to-right" evidence="16">
        <dbReference type="Rhea" id="RHEA:78480"/>
    </physiologicalReaction>
</comment>
<comment type="catalytic activity">
    <reaction evidence="15">
        <text>a 5'-end (N(7)-methyl 5'-triphosphoguanosine)-ribonucleoside in snoRNA + S-adenosyl-L-methionine = a 5'-end (N(2),N(7)-dimethyl 5'-triphosphoguanosine)-ribonucleoside in snoRNA + S-adenosyl-L-homocysteine + H(+)</text>
        <dbReference type="Rhea" id="RHEA:78475"/>
        <dbReference type="Rhea" id="RHEA-COMP:19086"/>
        <dbReference type="Rhea" id="RHEA-COMP:19088"/>
        <dbReference type="ChEBI" id="CHEBI:15378"/>
        <dbReference type="ChEBI" id="CHEBI:57856"/>
        <dbReference type="ChEBI" id="CHEBI:59789"/>
        <dbReference type="ChEBI" id="CHEBI:156461"/>
        <dbReference type="ChEBI" id="CHEBI:172880"/>
    </reaction>
    <physiologicalReaction direction="left-to-right" evidence="15">
        <dbReference type="Rhea" id="RHEA:78476"/>
    </physiologicalReaction>
</comment>
<dbReference type="InterPro" id="IPR029063">
    <property type="entry name" value="SAM-dependent_MTases_sf"/>
</dbReference>
<comment type="subunit">
    <text evidence="20">May form homooligomers. Interacts with CREBBP/CBP, EED/WAIT1, EP300/P300, NCOA6/PRIP, PPARBP/PBP and SMN.</text>
</comment>
<evidence type="ECO:0000256" key="7">
    <source>
        <dbReference type="ARBA" id="ARBA00022603"/>
    </source>
</evidence>
<reference evidence="25" key="1">
    <citation type="journal article" date="2010" name="Nature">
        <title>The Amphimedon queenslandica genome and the evolution of animal complexity.</title>
        <authorList>
            <person name="Srivastava M."/>
            <person name="Simakov O."/>
            <person name="Chapman J."/>
            <person name="Fahey B."/>
            <person name="Gauthier M.E."/>
            <person name="Mitros T."/>
            <person name="Richards G.S."/>
            <person name="Conaco C."/>
            <person name="Dacre M."/>
            <person name="Hellsten U."/>
            <person name="Larroux C."/>
            <person name="Putnam N.H."/>
            <person name="Stanke M."/>
            <person name="Adamska M."/>
            <person name="Darling A."/>
            <person name="Degnan S.M."/>
            <person name="Oakley T.H."/>
            <person name="Plachetzki D.C."/>
            <person name="Zhai Y."/>
            <person name="Adamski M."/>
            <person name="Calcino A."/>
            <person name="Cummins S.F."/>
            <person name="Goodstein D.M."/>
            <person name="Harris C."/>
            <person name="Jackson D.J."/>
            <person name="Leys S.P."/>
            <person name="Shu S."/>
            <person name="Woodcroft B.J."/>
            <person name="Vervoort M."/>
            <person name="Kosik K.S."/>
            <person name="Manning G."/>
            <person name="Degnan B.M."/>
            <person name="Rokhsar D.S."/>
        </authorList>
    </citation>
    <scope>NUCLEOTIDE SEQUENCE [LARGE SCALE GENOMIC DNA]</scope>
</reference>
<dbReference type="GO" id="GO:0071164">
    <property type="term" value="F:RNA cap trimethylguanosine synthase activity"/>
    <property type="evidence" value="ECO:0007669"/>
    <property type="project" value="TreeGrafter"/>
</dbReference>
<keyword evidence="12" id="KW-0539">Nucleus</keyword>
<evidence type="ECO:0000256" key="4">
    <source>
        <dbReference type="ARBA" id="ARBA00018517"/>
    </source>
</evidence>
<feature type="compositionally biased region" description="Basic and acidic residues" evidence="23">
    <location>
        <begin position="290"/>
        <end position="304"/>
    </location>
</feature>
<evidence type="ECO:0000313" key="24">
    <source>
        <dbReference type="EnsemblMetazoa" id="Aqu2.1.25683_001"/>
    </source>
</evidence>
<keyword evidence="10" id="KW-0805">Transcription regulation</keyword>
<dbReference type="Gene3D" id="3.40.50.150">
    <property type="entry name" value="Vaccinia Virus protein VP39"/>
    <property type="match status" value="1"/>
</dbReference>
<keyword evidence="5" id="KW-0963">Cytoplasm</keyword>
<evidence type="ECO:0000313" key="25">
    <source>
        <dbReference type="Proteomes" id="UP000007879"/>
    </source>
</evidence>
<feature type="region of interest" description="Disordered" evidence="23">
    <location>
        <begin position="275"/>
        <end position="304"/>
    </location>
</feature>
<evidence type="ECO:0000256" key="11">
    <source>
        <dbReference type="ARBA" id="ARBA00023163"/>
    </source>
</evidence>
<proteinExistence type="inferred from homology"/>
<sequence>MAEVKLGYLVYERYEDDQRLEYVCYLSRNLFSDEGPVKYDYQEKQEKEENVEEETMSEEEYEEDEIEGTLLLATMKYQEFRESCQDLLDPNLEEEFETMRQMGLPTMLVNSYDDMEEDEEDDGAYHYGSNKRSSSRSKRQNIRASSNEWAVGAPADLSINMSSDYTAVDDTGASDIVVSAPVDMMGPSDEGEGEGIEQEMNATRENESSDDSNPLLMDYRIESEGKEGGESDDESSVASDVQIDVTQFDINWDDVREGRAAGLPSQWEAVEVTECEEGTGTQELEEEAEERGRVASKEEKKKGRASKEEMKLYRALKIKARAYADKNWQYYWETNGPAILAESWRQHYPKIPLKHVEVVSGIGCLCESLERKMQLEATVEREEDQPVAEAEGGNHEHCNVESGLVGETTLAAGLEETEAVEEGEIIEAASRINTEEGYSNVIGYIASMRDEEVLCLWKEFYNNCYWYTFEVFTQNSLTEEDTSEPELSIGERVEEEEVRGEGDEGFDVIEDSTDKFDVYSNENEDTPTLKGQSSHTSPYTELERAVYNVKNLGFYVGTDVGVNPHTRKFKNLLFKLYRQSQTSRLSKQESINHGIVSKAGQLIARRNNAVVLKKKPKKKKKSKKNMSSDGADLSVSMTSEYEVVDDTTGQTQSYTTETDTRSTETETHTTEIDTSTTEVESHQAQLEEEEEAQGEEAGEDVVVSEEEHIDDGSQTEPPSADPVEVASADPVLFESFAGKSVAFKDHLPPATSLSREHYLAKYWSQRFRLFSLYDNDIRVDHEGWFSATPEKIASHIAERCQCDLLVDAFCGVGSNAIQFAYTCERVIAIDIDPVKIACARHNAEIYGVADRIEFILGDYFDIMPHLKCVDVVFISPPWGGPKYLSAEVFDLETMVSLNGVRVFEVARQVTPHISYYLPRNIGVDQLMSMVSAGEPIELEQQFMNRKLKTITAYFGELVNT</sequence>
<comment type="similarity">
    <text evidence="13">Belongs to the methyltransferase superfamily. Trimethylguanosine synthase family.</text>
</comment>
<evidence type="ECO:0000256" key="12">
    <source>
        <dbReference type="ARBA" id="ARBA00023242"/>
    </source>
</evidence>